<dbReference type="GO" id="GO:0097038">
    <property type="term" value="C:perinuclear endoplasmic reticulum"/>
    <property type="evidence" value="ECO:0007669"/>
    <property type="project" value="EnsemblFungi"/>
</dbReference>
<dbReference type="EC" id="2.3.1.225" evidence="11"/>
<evidence type="ECO:0000256" key="8">
    <source>
        <dbReference type="ARBA" id="ARBA00023315"/>
    </source>
</evidence>
<dbReference type="OrthoDB" id="9909019at2759"/>
<dbReference type="InterPro" id="IPR039859">
    <property type="entry name" value="PFA4/ZDH16/20/ERF2-like"/>
</dbReference>
<evidence type="ECO:0000256" key="7">
    <source>
        <dbReference type="ARBA" id="ARBA00023288"/>
    </source>
</evidence>
<evidence type="ECO:0000256" key="2">
    <source>
        <dbReference type="ARBA" id="ARBA00022679"/>
    </source>
</evidence>
<proteinExistence type="inferred from homology"/>
<name>W6MJE8_9ASCO</name>
<feature type="transmembrane region" description="Helical" evidence="11">
    <location>
        <begin position="97"/>
        <end position="120"/>
    </location>
</feature>
<evidence type="ECO:0000256" key="9">
    <source>
        <dbReference type="ARBA" id="ARBA00023463"/>
    </source>
</evidence>
<reference evidence="13" key="2">
    <citation type="submission" date="2014-02" db="EMBL/GenBank/DDBJ databases">
        <title>Complete DNA sequence of /Kuraishia capsulata/ illustrates novel genomic features among budding yeasts (/Saccharomycotina/).</title>
        <authorList>
            <person name="Morales L."/>
            <person name="Noel B."/>
            <person name="Porcel B."/>
            <person name="Marcet-Houben M."/>
            <person name="Hullo M-F."/>
            <person name="Sacerdot C."/>
            <person name="Tekaia F."/>
            <person name="Leh-Louis V."/>
            <person name="Despons L."/>
            <person name="Khanna V."/>
            <person name="Aury J-M."/>
            <person name="Barbe V."/>
            <person name="Couloux A."/>
            <person name="Labadie K."/>
            <person name="Pelletier E."/>
            <person name="Souciet J-L."/>
            <person name="Boekhout T."/>
            <person name="Gabaldon T."/>
            <person name="Wincker P."/>
            <person name="Dujon B."/>
        </authorList>
    </citation>
    <scope>NUCLEOTIDE SEQUENCE</scope>
    <source>
        <strain evidence="13">CBS 1993</strain>
    </source>
</reference>
<evidence type="ECO:0000259" key="12">
    <source>
        <dbReference type="Pfam" id="PF01529"/>
    </source>
</evidence>
<keyword evidence="4 11" id="KW-1133">Transmembrane helix</keyword>
<evidence type="ECO:0000256" key="3">
    <source>
        <dbReference type="ARBA" id="ARBA00022692"/>
    </source>
</evidence>
<evidence type="ECO:0000256" key="11">
    <source>
        <dbReference type="RuleBase" id="RU079119"/>
    </source>
</evidence>
<comment type="domain">
    <text evidence="11">The DHHC domain is required for palmitoyltransferase activity.</text>
</comment>
<dbReference type="GO" id="GO:0006612">
    <property type="term" value="P:protein targeting to membrane"/>
    <property type="evidence" value="ECO:0007669"/>
    <property type="project" value="EnsemblFungi"/>
</dbReference>
<dbReference type="InterPro" id="IPR001594">
    <property type="entry name" value="Palmitoyltrfase_DHHC"/>
</dbReference>
<feature type="domain" description="Palmitoyltransferase DHHC" evidence="12">
    <location>
        <begin position="178"/>
        <end position="305"/>
    </location>
</feature>
<evidence type="ECO:0000256" key="5">
    <source>
        <dbReference type="ARBA" id="ARBA00023136"/>
    </source>
</evidence>
<evidence type="ECO:0000256" key="10">
    <source>
        <dbReference type="ARBA" id="ARBA00048048"/>
    </source>
</evidence>
<feature type="transmembrane region" description="Helical" evidence="11">
    <location>
        <begin position="224"/>
        <end position="249"/>
    </location>
</feature>
<dbReference type="PANTHER" id="PTHR22883:SF43">
    <property type="entry name" value="PALMITOYLTRANSFERASE APP"/>
    <property type="match status" value="1"/>
</dbReference>
<keyword evidence="2 11" id="KW-0808">Transferase</keyword>
<comment type="catalytic activity">
    <reaction evidence="10 11">
        <text>L-cysteinyl-[protein] + hexadecanoyl-CoA = S-hexadecanoyl-L-cysteinyl-[protein] + CoA</text>
        <dbReference type="Rhea" id="RHEA:36683"/>
        <dbReference type="Rhea" id="RHEA-COMP:10131"/>
        <dbReference type="Rhea" id="RHEA-COMP:11032"/>
        <dbReference type="ChEBI" id="CHEBI:29950"/>
        <dbReference type="ChEBI" id="CHEBI:57287"/>
        <dbReference type="ChEBI" id="CHEBI:57379"/>
        <dbReference type="ChEBI" id="CHEBI:74151"/>
        <dbReference type="EC" id="2.3.1.225"/>
    </reaction>
</comment>
<reference evidence="13" key="1">
    <citation type="submission" date="2013-12" db="EMBL/GenBank/DDBJ databases">
        <authorList>
            <person name="Genoscope - CEA"/>
        </authorList>
    </citation>
    <scope>NUCLEOTIDE SEQUENCE</scope>
    <source>
        <strain evidence="13">CBS 1993</strain>
    </source>
</reference>
<evidence type="ECO:0000256" key="1">
    <source>
        <dbReference type="ARBA" id="ARBA00004477"/>
    </source>
</evidence>
<dbReference type="EMBL" id="HG793125">
    <property type="protein sequence ID" value="CDK24552.1"/>
    <property type="molecule type" value="Genomic_DNA"/>
</dbReference>
<dbReference type="GO" id="GO:0019706">
    <property type="term" value="F:protein-cysteine S-palmitoyltransferase activity"/>
    <property type="evidence" value="ECO:0007669"/>
    <property type="project" value="UniProtKB-EC"/>
</dbReference>
<dbReference type="Pfam" id="PF01529">
    <property type="entry name" value="DHHC"/>
    <property type="match status" value="1"/>
</dbReference>
<keyword evidence="8 11" id="KW-0012">Acyltransferase</keyword>
<sequence>MAIPNKPSGQSWLSRIKTWLVTNPNNPGLETKYNYQAFHSSRYLFFFGGRIRTVKRNPAQTVSILLRNLKPLFPVGVGILIVLPLVLFLVYEAKWLWHHISGSVVILFVYGWIHCFVGLLRASYMDPGVLPRNIHITDNAERVGLPAEYNSSVTMPGYKRAHGDMTGSYKPQSEPEVQIKYCPTCKIWRPPRASHCSYCNVCIMNMDHHCRWLNTCVGQRNKRFFLSFLFGTVTSCIWIIVLSFVHIFAYRREHPDISLAHSLRDVGASLFLVIYCLLGVIFPGLLLFYHFMLGITGITTREYYQIPRGMDSFEFLRNIWASTFNTHSYWKNLMVQWCQPRGTSTVRMRDRYQQGDMRFESVEFGAII</sequence>
<dbReference type="Proteomes" id="UP000019384">
    <property type="component" value="Unassembled WGS sequence"/>
</dbReference>
<keyword evidence="5 11" id="KW-0472">Membrane</keyword>
<gene>
    <name evidence="13" type="ORF">KUCA_T00000518001</name>
</gene>
<dbReference type="RefSeq" id="XP_022456569.1">
    <property type="nucleotide sequence ID" value="XM_022605064.1"/>
</dbReference>
<comment type="similarity">
    <text evidence="9">Belongs to the DHHC palmitoyltransferase family. ERF2/ZDHHC9 subfamily.</text>
</comment>
<dbReference type="GO" id="GO:0032541">
    <property type="term" value="C:cortical endoplasmic reticulum"/>
    <property type="evidence" value="ECO:0007669"/>
    <property type="project" value="EnsemblFungi"/>
</dbReference>
<evidence type="ECO:0000313" key="14">
    <source>
        <dbReference type="Proteomes" id="UP000019384"/>
    </source>
</evidence>
<evidence type="ECO:0000313" key="13">
    <source>
        <dbReference type="EMBL" id="CDK24552.1"/>
    </source>
</evidence>
<keyword evidence="7" id="KW-0449">Lipoprotein</keyword>
<dbReference type="HOGENOM" id="CLU_047581_0_0_1"/>
<accession>W6MJE8</accession>
<feature type="transmembrane region" description="Helical" evidence="11">
    <location>
        <begin position="269"/>
        <end position="291"/>
    </location>
</feature>
<dbReference type="GO" id="GO:0005794">
    <property type="term" value="C:Golgi apparatus"/>
    <property type="evidence" value="ECO:0007669"/>
    <property type="project" value="TreeGrafter"/>
</dbReference>
<dbReference type="GO" id="GO:0031211">
    <property type="term" value="C:endoplasmic reticulum palmitoyltransferase complex"/>
    <property type="evidence" value="ECO:0007669"/>
    <property type="project" value="EnsemblFungi"/>
</dbReference>
<dbReference type="AlphaFoldDB" id="W6MJE8"/>
<keyword evidence="14" id="KW-1185">Reference proteome</keyword>
<comment type="subcellular location">
    <subcellularLocation>
        <location evidence="1">Endoplasmic reticulum membrane</location>
        <topology evidence="1">Multi-pass membrane protein</topology>
    </subcellularLocation>
</comment>
<dbReference type="PROSITE" id="PS50216">
    <property type="entry name" value="DHHC"/>
    <property type="match status" value="1"/>
</dbReference>
<keyword evidence="3 11" id="KW-0812">Transmembrane</keyword>
<evidence type="ECO:0000256" key="6">
    <source>
        <dbReference type="ARBA" id="ARBA00023139"/>
    </source>
</evidence>
<dbReference type="PANTHER" id="PTHR22883">
    <property type="entry name" value="ZINC FINGER DHHC DOMAIN CONTAINING PROTEIN"/>
    <property type="match status" value="1"/>
</dbReference>
<dbReference type="GeneID" id="34517957"/>
<dbReference type="GO" id="GO:0005789">
    <property type="term" value="C:endoplasmic reticulum membrane"/>
    <property type="evidence" value="ECO:0007669"/>
    <property type="project" value="UniProtKB-SubCell"/>
</dbReference>
<keyword evidence="6" id="KW-0564">Palmitate</keyword>
<evidence type="ECO:0000256" key="4">
    <source>
        <dbReference type="ARBA" id="ARBA00022989"/>
    </source>
</evidence>
<feature type="transmembrane region" description="Helical" evidence="11">
    <location>
        <begin position="72"/>
        <end position="91"/>
    </location>
</feature>
<dbReference type="STRING" id="1382522.W6MJE8"/>
<organism evidence="13 14">
    <name type="scientific">Kuraishia capsulata CBS 1993</name>
    <dbReference type="NCBI Taxonomy" id="1382522"/>
    <lineage>
        <taxon>Eukaryota</taxon>
        <taxon>Fungi</taxon>
        <taxon>Dikarya</taxon>
        <taxon>Ascomycota</taxon>
        <taxon>Saccharomycotina</taxon>
        <taxon>Pichiomycetes</taxon>
        <taxon>Pichiales</taxon>
        <taxon>Pichiaceae</taxon>
        <taxon>Kuraishia</taxon>
    </lineage>
</organism>
<protein>
    <recommendedName>
        <fullName evidence="11">Palmitoyltransferase</fullName>
        <ecNumber evidence="11">2.3.1.225</ecNumber>
    </recommendedName>
</protein>